<dbReference type="PANTHER" id="PTHR33336">
    <property type="entry name" value="QUINOL MONOOXYGENASE YGIN-RELATED"/>
    <property type="match status" value="1"/>
</dbReference>
<gene>
    <name evidence="2" type="ORF">GS18_0208525</name>
</gene>
<evidence type="ECO:0000313" key="2">
    <source>
        <dbReference type="EMBL" id="KEZ52869.1"/>
    </source>
</evidence>
<comment type="caution">
    <text evidence="2">The sequence shown here is derived from an EMBL/GenBank/DDBJ whole genome shotgun (WGS) entry which is preliminary data.</text>
</comment>
<dbReference type="InterPro" id="IPR007138">
    <property type="entry name" value="ABM_dom"/>
</dbReference>
<keyword evidence="2" id="KW-0560">Oxidoreductase</keyword>
<dbReference type="InterPro" id="IPR050744">
    <property type="entry name" value="AI-2_Isomerase_LsrG"/>
</dbReference>
<proteinExistence type="predicted"/>
<sequence>MIIIHAGFKVLSEKEADFLSEIRPLVAASREEDGNISYDLMKDTETAGAYKMIELWKDAEAVELHNSSEHFKVFSGKAMQFLAAPPEVKVFNGEQVKS</sequence>
<dbReference type="PROSITE" id="PS51725">
    <property type="entry name" value="ABM"/>
    <property type="match status" value="1"/>
</dbReference>
<dbReference type="Proteomes" id="UP000028549">
    <property type="component" value="Unassembled WGS sequence"/>
</dbReference>
<dbReference type="Gene3D" id="3.30.70.100">
    <property type="match status" value="1"/>
</dbReference>
<dbReference type="SUPFAM" id="SSF54909">
    <property type="entry name" value="Dimeric alpha+beta barrel"/>
    <property type="match status" value="1"/>
</dbReference>
<dbReference type="RefSeq" id="WP_029280590.1">
    <property type="nucleotide sequence ID" value="NZ_CP176757.1"/>
</dbReference>
<name>A0A084GZV7_METID</name>
<dbReference type="GO" id="GO:0004497">
    <property type="term" value="F:monooxygenase activity"/>
    <property type="evidence" value="ECO:0007669"/>
    <property type="project" value="UniProtKB-KW"/>
</dbReference>
<dbReference type="AlphaFoldDB" id="A0A084GZV7"/>
<keyword evidence="2" id="KW-0503">Monooxygenase</keyword>
<organism evidence="2 3">
    <name type="scientific">Metabacillus indicus</name>
    <name type="common">Bacillus indicus</name>
    <dbReference type="NCBI Taxonomy" id="246786"/>
    <lineage>
        <taxon>Bacteria</taxon>
        <taxon>Bacillati</taxon>
        <taxon>Bacillota</taxon>
        <taxon>Bacilli</taxon>
        <taxon>Bacillales</taxon>
        <taxon>Bacillaceae</taxon>
        <taxon>Metabacillus</taxon>
    </lineage>
</organism>
<dbReference type="InterPro" id="IPR011008">
    <property type="entry name" value="Dimeric_a/b-barrel"/>
</dbReference>
<feature type="domain" description="ABM" evidence="1">
    <location>
        <begin position="2"/>
        <end position="91"/>
    </location>
</feature>
<dbReference type="OrthoDB" id="287932at2"/>
<accession>A0A084GZV7</accession>
<dbReference type="PANTHER" id="PTHR33336:SF3">
    <property type="entry name" value="ABM DOMAIN-CONTAINING PROTEIN"/>
    <property type="match status" value="1"/>
</dbReference>
<protein>
    <submittedName>
        <fullName evidence="2">Monooxygenase</fullName>
    </submittedName>
</protein>
<keyword evidence="3" id="KW-1185">Reference proteome</keyword>
<dbReference type="EMBL" id="JNVC02000004">
    <property type="protein sequence ID" value="KEZ52869.1"/>
    <property type="molecule type" value="Genomic_DNA"/>
</dbReference>
<evidence type="ECO:0000313" key="3">
    <source>
        <dbReference type="Proteomes" id="UP000028549"/>
    </source>
</evidence>
<dbReference type="Pfam" id="PF03992">
    <property type="entry name" value="ABM"/>
    <property type="match status" value="1"/>
</dbReference>
<reference evidence="2 3" key="1">
    <citation type="journal article" date="2005" name="Int. J. Syst. Evol. Microbiol.">
        <title>Bacillus cibi sp. nov., isolated from jeotgal, a traditional Korean fermented seafood.</title>
        <authorList>
            <person name="Yoon J.H."/>
            <person name="Lee C.H."/>
            <person name="Oh T.K."/>
        </authorList>
    </citation>
    <scope>NUCLEOTIDE SEQUENCE [LARGE SCALE GENOMIC DNA]</scope>
    <source>
        <strain evidence="2 3">DSM 16189</strain>
    </source>
</reference>
<evidence type="ECO:0000259" key="1">
    <source>
        <dbReference type="PROSITE" id="PS51725"/>
    </source>
</evidence>
<dbReference type="STRING" id="246786.GS18_0208525"/>